<dbReference type="AlphaFoldDB" id="A0A4Y2DU60"/>
<dbReference type="EMBL" id="BGPR01000441">
    <property type="protein sequence ID" value="GBM20390.1"/>
    <property type="molecule type" value="Genomic_DNA"/>
</dbReference>
<proteinExistence type="predicted"/>
<accession>A0A4Y2DU60</accession>
<reference evidence="1 2" key="1">
    <citation type="journal article" date="2019" name="Sci. Rep.">
        <title>Orb-weaving spider Araneus ventricosus genome elucidates the spidroin gene catalogue.</title>
        <authorList>
            <person name="Kono N."/>
            <person name="Nakamura H."/>
            <person name="Ohtoshi R."/>
            <person name="Moran D.A.P."/>
            <person name="Shinohara A."/>
            <person name="Yoshida Y."/>
            <person name="Fujiwara M."/>
            <person name="Mori M."/>
            <person name="Tomita M."/>
            <person name="Arakawa K."/>
        </authorList>
    </citation>
    <scope>NUCLEOTIDE SEQUENCE [LARGE SCALE GENOMIC DNA]</scope>
</reference>
<dbReference type="OrthoDB" id="5967017at2759"/>
<organism evidence="1 2">
    <name type="scientific">Araneus ventricosus</name>
    <name type="common">Orbweaver spider</name>
    <name type="synonym">Epeira ventricosa</name>
    <dbReference type="NCBI Taxonomy" id="182803"/>
    <lineage>
        <taxon>Eukaryota</taxon>
        <taxon>Metazoa</taxon>
        <taxon>Ecdysozoa</taxon>
        <taxon>Arthropoda</taxon>
        <taxon>Chelicerata</taxon>
        <taxon>Arachnida</taxon>
        <taxon>Araneae</taxon>
        <taxon>Araneomorphae</taxon>
        <taxon>Entelegynae</taxon>
        <taxon>Araneoidea</taxon>
        <taxon>Araneidae</taxon>
        <taxon>Araneus</taxon>
    </lineage>
</organism>
<dbReference type="PANTHER" id="PTHR47331">
    <property type="entry name" value="PHD-TYPE DOMAIN-CONTAINING PROTEIN"/>
    <property type="match status" value="1"/>
</dbReference>
<sequence>MYHNGVRDIVTFGLDTSTHSEFEADFEAAESYRDDYLELKTKVEASLNSSRGLMQCSSMDNAPKLKLPKFELKKFSGDPKEFLTFWSIFSKIHESDDLTKVDKFQYLYQCMVPESRAAGLIFSFPITTETYSKAIQQLKARFGRDLLSLVMKNAVARMNSPDLATLYDMLETKLRALESLERTKEKFADFLEPLVESCLPESVLCAWERSRISGAADDSTSQRSLEKLMSFLRHEVESEEMIKLAREGFVKNDGSLKRNKSAVLDSTDTATTTMLVSTNSSYDWTSTVRVKCNRQHATLMCPGKEEFLPVKTNESTEVASNLSNNNFHDKVYLQTVYVEIVSQGNKMHVRGLLDSASSRSYVSDRVVNCLKLRTLEHEKVIHGLFGGKETQPIEHGIYAVEIQDLNDSVGYCCEVFSESKICGFVPKIEDPQVLENLRVNNIELSDVTCNENEIDLLIGADFIGKLLTGRCVQLNFGLAAIHTKLGWTVIGKETGLYSSEDYPVMDSVQMALSLYVNNASLRELLDNESLGIREPIENVSQTKAFDEQLKEIHEKLTVLPDGRYEVELPWKLDARTDLSDNKELALKRQEKVILRARLVFALCFAC</sequence>
<evidence type="ECO:0000313" key="1">
    <source>
        <dbReference type="EMBL" id="GBM20390.1"/>
    </source>
</evidence>
<protein>
    <submittedName>
        <fullName evidence="1">Uncharacterized protein</fullName>
    </submittedName>
</protein>
<dbReference type="Proteomes" id="UP000499080">
    <property type="component" value="Unassembled WGS sequence"/>
</dbReference>
<dbReference type="PANTHER" id="PTHR47331:SF5">
    <property type="entry name" value="RIBONUCLEASE H"/>
    <property type="match status" value="1"/>
</dbReference>
<dbReference type="Pfam" id="PF03564">
    <property type="entry name" value="DUF1759"/>
    <property type="match status" value="1"/>
</dbReference>
<gene>
    <name evidence="1" type="ORF">AVEN_222098_1</name>
</gene>
<comment type="caution">
    <text evidence="1">The sequence shown here is derived from an EMBL/GenBank/DDBJ whole genome shotgun (WGS) entry which is preliminary data.</text>
</comment>
<dbReference type="InterPro" id="IPR021109">
    <property type="entry name" value="Peptidase_aspartic_dom_sf"/>
</dbReference>
<keyword evidence="2" id="KW-1185">Reference proteome</keyword>
<dbReference type="InterPro" id="IPR005312">
    <property type="entry name" value="DUF1759"/>
</dbReference>
<dbReference type="Gene3D" id="2.40.70.10">
    <property type="entry name" value="Acid Proteases"/>
    <property type="match status" value="1"/>
</dbReference>
<evidence type="ECO:0000313" key="2">
    <source>
        <dbReference type="Proteomes" id="UP000499080"/>
    </source>
</evidence>
<name>A0A4Y2DU60_ARAVE</name>